<keyword evidence="1 2" id="KW-0238">DNA-binding</keyword>
<dbReference type="PANTHER" id="PTHR30055:SF187">
    <property type="entry name" value="TRANSCRIPTIONAL REGULATORY PROTEIN"/>
    <property type="match status" value="1"/>
</dbReference>
<dbReference type="Gene3D" id="1.10.357.10">
    <property type="entry name" value="Tetracycline Repressor, domain 2"/>
    <property type="match status" value="1"/>
</dbReference>
<dbReference type="AlphaFoldDB" id="A0A1Y1SIL7"/>
<dbReference type="EMBL" id="AQQV01000001">
    <property type="protein sequence ID" value="ORE89039.1"/>
    <property type="molecule type" value="Genomic_DNA"/>
</dbReference>
<organism evidence="4 5">
    <name type="scientific">Oceanococcus atlanticus</name>
    <dbReference type="NCBI Taxonomy" id="1317117"/>
    <lineage>
        <taxon>Bacteria</taxon>
        <taxon>Pseudomonadati</taxon>
        <taxon>Pseudomonadota</taxon>
        <taxon>Gammaproteobacteria</taxon>
        <taxon>Chromatiales</taxon>
        <taxon>Oceanococcaceae</taxon>
        <taxon>Oceanococcus</taxon>
    </lineage>
</organism>
<dbReference type="InterPro" id="IPR041490">
    <property type="entry name" value="KstR2_TetR_C"/>
</dbReference>
<dbReference type="InterPro" id="IPR050109">
    <property type="entry name" value="HTH-type_TetR-like_transc_reg"/>
</dbReference>
<feature type="domain" description="HTH tetR-type" evidence="3">
    <location>
        <begin position="14"/>
        <end position="74"/>
    </location>
</feature>
<dbReference type="InterPro" id="IPR009057">
    <property type="entry name" value="Homeodomain-like_sf"/>
</dbReference>
<dbReference type="PANTHER" id="PTHR30055">
    <property type="entry name" value="HTH-TYPE TRANSCRIPTIONAL REGULATOR RUTR"/>
    <property type="match status" value="1"/>
</dbReference>
<dbReference type="GO" id="GO:0003700">
    <property type="term" value="F:DNA-binding transcription factor activity"/>
    <property type="evidence" value="ECO:0007669"/>
    <property type="project" value="TreeGrafter"/>
</dbReference>
<name>A0A1Y1SIL7_9GAMM</name>
<dbReference type="SUPFAM" id="SSF46689">
    <property type="entry name" value="Homeodomain-like"/>
    <property type="match status" value="1"/>
</dbReference>
<dbReference type="GO" id="GO:0000976">
    <property type="term" value="F:transcription cis-regulatory region binding"/>
    <property type="evidence" value="ECO:0007669"/>
    <property type="project" value="TreeGrafter"/>
</dbReference>
<evidence type="ECO:0000313" key="4">
    <source>
        <dbReference type="EMBL" id="ORE89039.1"/>
    </source>
</evidence>
<dbReference type="PROSITE" id="PS01081">
    <property type="entry name" value="HTH_TETR_1"/>
    <property type="match status" value="1"/>
</dbReference>
<sequence length="205" mass="22481">MEPAFERAYPGARKATKRQVLSCALECFDEAGFDAVTIDDIRQRSGSSTGTIYHHFGNKEGLAAAIYLAALDDQQAGFESAFEAANSAQEAIAAWIRVYISWIVDNPRLARFMFQSRKNVAQGGSKSHLKDRNDKRYAALQDFLRSGVESGLIRALPAETYASLLIGQSENYCRAWLSGRVKTSPNEHAGIFADAAWRSIAAGPN</sequence>
<comment type="caution">
    <text evidence="4">The sequence shown here is derived from an EMBL/GenBank/DDBJ whole genome shotgun (WGS) entry which is preliminary data.</text>
</comment>
<keyword evidence="5" id="KW-1185">Reference proteome</keyword>
<dbReference type="OrthoDB" id="5816932at2"/>
<evidence type="ECO:0000313" key="5">
    <source>
        <dbReference type="Proteomes" id="UP000192342"/>
    </source>
</evidence>
<dbReference type="RefSeq" id="WP_083559814.1">
    <property type="nucleotide sequence ID" value="NZ_AQQV01000001.1"/>
</dbReference>
<evidence type="ECO:0000259" key="3">
    <source>
        <dbReference type="PROSITE" id="PS50977"/>
    </source>
</evidence>
<feature type="DNA-binding region" description="H-T-H motif" evidence="2">
    <location>
        <begin position="37"/>
        <end position="56"/>
    </location>
</feature>
<dbReference type="STRING" id="1317117.ATO7_04150"/>
<dbReference type="InterPro" id="IPR001647">
    <property type="entry name" value="HTH_TetR"/>
</dbReference>
<gene>
    <name evidence="4" type="ORF">ATO7_04150</name>
</gene>
<dbReference type="PROSITE" id="PS50977">
    <property type="entry name" value="HTH_TETR_2"/>
    <property type="match status" value="1"/>
</dbReference>
<reference evidence="4 5" key="1">
    <citation type="submission" date="2013-04" db="EMBL/GenBank/DDBJ databases">
        <title>Oceanococcus atlanticus 22II-S10r2 Genome Sequencing.</title>
        <authorList>
            <person name="Lai Q."/>
            <person name="Li G."/>
            <person name="Shao Z."/>
        </authorList>
    </citation>
    <scope>NUCLEOTIDE SEQUENCE [LARGE SCALE GENOMIC DNA]</scope>
    <source>
        <strain evidence="4 5">22II-S10r2</strain>
    </source>
</reference>
<dbReference type="PRINTS" id="PR00455">
    <property type="entry name" value="HTHTETR"/>
</dbReference>
<dbReference type="Pfam" id="PF00440">
    <property type="entry name" value="TetR_N"/>
    <property type="match status" value="1"/>
</dbReference>
<dbReference type="Pfam" id="PF17932">
    <property type="entry name" value="TetR_C_24"/>
    <property type="match status" value="1"/>
</dbReference>
<dbReference type="InterPro" id="IPR023772">
    <property type="entry name" value="DNA-bd_HTH_TetR-type_CS"/>
</dbReference>
<dbReference type="Proteomes" id="UP000192342">
    <property type="component" value="Unassembled WGS sequence"/>
</dbReference>
<proteinExistence type="predicted"/>
<dbReference type="SUPFAM" id="SSF48498">
    <property type="entry name" value="Tetracyclin repressor-like, C-terminal domain"/>
    <property type="match status" value="1"/>
</dbReference>
<evidence type="ECO:0000256" key="1">
    <source>
        <dbReference type="ARBA" id="ARBA00023125"/>
    </source>
</evidence>
<dbReference type="InterPro" id="IPR036271">
    <property type="entry name" value="Tet_transcr_reg_TetR-rel_C_sf"/>
</dbReference>
<accession>A0A1Y1SIL7</accession>
<protein>
    <submittedName>
        <fullName evidence="4">TetR family transcriptional regulator</fullName>
    </submittedName>
</protein>
<evidence type="ECO:0000256" key="2">
    <source>
        <dbReference type="PROSITE-ProRule" id="PRU00335"/>
    </source>
</evidence>